<dbReference type="PANTHER" id="PTHR47963:SF9">
    <property type="entry name" value="CRISPR-ASSOCIATED ENDONUCLEASE_HELICASE CAS3"/>
    <property type="match status" value="1"/>
</dbReference>
<evidence type="ECO:0000256" key="7">
    <source>
        <dbReference type="ARBA" id="ARBA00022806"/>
    </source>
</evidence>
<evidence type="ECO:0000313" key="12">
    <source>
        <dbReference type="EMBL" id="SHL21307.1"/>
    </source>
</evidence>
<dbReference type="PROSITE" id="PS51192">
    <property type="entry name" value="HELICASE_ATP_BIND_1"/>
    <property type="match status" value="1"/>
</dbReference>
<sequence length="931" mass="101484">MKPWWSVWAKTGRDELDHRIVTEWLPLHQHLGDTAAIAGRLVDEWIPSSVLTRLSEMLGLGVTELRQLIVWAAAVHDVGKASPAFAVQCAALADVMREHGLAADPRYANDRDRSRIRHEMVGQVAVLDWLTTELRVPRSSASQLSCLIGGHHGVPPERPDLMAVEQHAELAGRGSWSEARVDVLRWAADLVGGTEWLAGAASRPIPRPAQVLLTAMVIVADWIASSELFDLEPIHAAREGVVPPNRETTEARAARAWQELDLPPRWRPQPITDVASAFQERFGRTPRPVQVAAVEAALAQETPGMVIVEAPMGEGKTEAALLAVEALAARSGADGCFVALPTRATTDAMFGRVLSWLQALPGVPVNVSVQLAHGTASLNDTFRGLLRRGHVRDAGECGSDVGVAHQWLRGRKRGVLAQFVIGTVDQVLAAALKSRHLVLRHLALAGKVVVIDEVHAYDVYMSQYLDRTLHWLGAYGTPVVLLSATLPPRRRAELVAAYESGRSETTDEVTISDAYPVVTATGLPPRAVAASGEPRTVMVERLDPGEDGDDLDELVSLLRDRLGEGGCAVVVRNTVARVQEAADRLIEEFGDDHVTVAHSRFLACDRAALDADLIRRFGPPTSESERPDLHIVVASQVVEQSLDVDFDLMVTDLAPVDLVLQRMGRLHRHRRVRPPRLTRPCCVLTGVESWRSEPVFPVAGSRRVYGEHMLLRAAALLADRDRLVLPDDIAPLVRAGYGDETIGPDSWQAAMTAAAEDDRQRSERRRANAKTFRIDQVGGLKDTLHGWIRAGVGDADVDDPRQIGQVRDGAESLEVLVVQRDADGGLLTPDWIAQNASVQIPLDDELPGWLARTVAACALRLPLAMSQPGPIGDGVIAALERNHFTSFDRTPLLNGQLVLVLDENRTAELSAGPATFRVMYDPRRGLIHDAC</sequence>
<evidence type="ECO:0000256" key="1">
    <source>
        <dbReference type="ARBA" id="ARBA00006847"/>
    </source>
</evidence>
<accession>A0A1M6YSW3</accession>
<dbReference type="CDD" id="cd09641">
    <property type="entry name" value="Cas3''_I"/>
    <property type="match status" value="1"/>
</dbReference>
<name>A0A1M6YSW3_PSETH</name>
<dbReference type="InterPro" id="IPR014001">
    <property type="entry name" value="Helicase_ATP-bd"/>
</dbReference>
<dbReference type="InterPro" id="IPR054712">
    <property type="entry name" value="Cas3-like_dom"/>
</dbReference>
<dbReference type="GO" id="GO:0003724">
    <property type="term" value="F:RNA helicase activity"/>
    <property type="evidence" value="ECO:0007669"/>
    <property type="project" value="TreeGrafter"/>
</dbReference>
<dbReference type="InterPro" id="IPR006483">
    <property type="entry name" value="CRISPR-assoc_Cas3_HD"/>
</dbReference>
<evidence type="ECO:0000256" key="3">
    <source>
        <dbReference type="ARBA" id="ARBA00022722"/>
    </source>
</evidence>
<evidence type="ECO:0000256" key="8">
    <source>
        <dbReference type="ARBA" id="ARBA00022840"/>
    </source>
</evidence>
<keyword evidence="7" id="KW-0347">Helicase</keyword>
<dbReference type="GO" id="GO:0003723">
    <property type="term" value="F:RNA binding"/>
    <property type="evidence" value="ECO:0007669"/>
    <property type="project" value="TreeGrafter"/>
</dbReference>
<dbReference type="GO" id="GO:0005524">
    <property type="term" value="F:ATP binding"/>
    <property type="evidence" value="ECO:0007669"/>
    <property type="project" value="UniProtKB-KW"/>
</dbReference>
<dbReference type="GO" id="GO:0051607">
    <property type="term" value="P:defense response to virus"/>
    <property type="evidence" value="ECO:0007669"/>
    <property type="project" value="UniProtKB-KW"/>
</dbReference>
<dbReference type="Gene3D" id="1.10.3210.30">
    <property type="match status" value="1"/>
</dbReference>
<dbReference type="EMBL" id="FRAP01000021">
    <property type="protein sequence ID" value="SHL21307.1"/>
    <property type="molecule type" value="Genomic_DNA"/>
</dbReference>
<organism evidence="12 13">
    <name type="scientific">Pseudonocardia thermophila</name>
    <dbReference type="NCBI Taxonomy" id="1848"/>
    <lineage>
        <taxon>Bacteria</taxon>
        <taxon>Bacillati</taxon>
        <taxon>Actinomycetota</taxon>
        <taxon>Actinomycetes</taxon>
        <taxon>Pseudonocardiales</taxon>
        <taxon>Pseudonocardiaceae</taxon>
        <taxon>Pseudonocardia</taxon>
    </lineage>
</organism>
<gene>
    <name evidence="12" type="ORF">SAMN05443637_12144</name>
</gene>
<dbReference type="Proteomes" id="UP000184363">
    <property type="component" value="Unassembled WGS sequence"/>
</dbReference>
<dbReference type="NCBIfam" id="TIGR01587">
    <property type="entry name" value="cas3_core"/>
    <property type="match status" value="1"/>
</dbReference>
<proteinExistence type="inferred from homology"/>
<dbReference type="GO" id="GO:0016787">
    <property type="term" value="F:hydrolase activity"/>
    <property type="evidence" value="ECO:0007669"/>
    <property type="project" value="UniProtKB-KW"/>
</dbReference>
<dbReference type="GO" id="GO:0046872">
    <property type="term" value="F:metal ion binding"/>
    <property type="evidence" value="ECO:0007669"/>
    <property type="project" value="UniProtKB-KW"/>
</dbReference>
<evidence type="ECO:0000259" key="10">
    <source>
        <dbReference type="PROSITE" id="PS51192"/>
    </source>
</evidence>
<dbReference type="Pfam" id="PF18395">
    <property type="entry name" value="Cas3_C"/>
    <property type="match status" value="1"/>
</dbReference>
<dbReference type="Pfam" id="PF22590">
    <property type="entry name" value="Cas3-like_C_2"/>
    <property type="match status" value="1"/>
</dbReference>
<dbReference type="InterPro" id="IPR006474">
    <property type="entry name" value="Helicase_Cas3_CRISPR-ass_core"/>
</dbReference>
<keyword evidence="13" id="KW-1185">Reference proteome</keyword>
<feature type="domain" description="Helicase ATP-binding" evidence="10">
    <location>
        <begin position="297"/>
        <end position="504"/>
    </location>
</feature>
<evidence type="ECO:0000256" key="2">
    <source>
        <dbReference type="ARBA" id="ARBA00009046"/>
    </source>
</evidence>
<dbReference type="CDD" id="cd17930">
    <property type="entry name" value="DEXHc_cas3"/>
    <property type="match status" value="1"/>
</dbReference>
<dbReference type="InterPro" id="IPR050547">
    <property type="entry name" value="DEAD_box_RNA_helicases"/>
</dbReference>
<protein>
    <submittedName>
        <fullName evidence="12">CRISPR-associated helicase, Cas3 family</fullName>
    </submittedName>
</protein>
<keyword evidence="8" id="KW-0067">ATP-binding</keyword>
<comment type="similarity">
    <text evidence="2">In the central section; belongs to the CRISPR-associated helicase Cas3 family.</text>
</comment>
<keyword evidence="6" id="KW-0378">Hydrolase</keyword>
<keyword evidence="5" id="KW-0547">Nucleotide-binding</keyword>
<dbReference type="PROSITE" id="PS51643">
    <property type="entry name" value="HD_CAS3"/>
    <property type="match status" value="1"/>
</dbReference>
<comment type="similarity">
    <text evidence="1">In the N-terminal section; belongs to the CRISPR-associated nuclease Cas3-HD family.</text>
</comment>
<dbReference type="SMART" id="SM00487">
    <property type="entry name" value="DEXDc"/>
    <property type="match status" value="1"/>
</dbReference>
<dbReference type="AlphaFoldDB" id="A0A1M6YSW3"/>
<evidence type="ECO:0000256" key="4">
    <source>
        <dbReference type="ARBA" id="ARBA00022723"/>
    </source>
</evidence>
<dbReference type="PANTHER" id="PTHR47963">
    <property type="entry name" value="DEAD-BOX ATP-DEPENDENT RNA HELICASE 47, MITOCHONDRIAL"/>
    <property type="match status" value="1"/>
</dbReference>
<feature type="domain" description="HD Cas3-type" evidence="11">
    <location>
        <begin position="20"/>
        <end position="223"/>
    </location>
</feature>
<keyword evidence="4" id="KW-0479">Metal-binding</keyword>
<dbReference type="InterPro" id="IPR027417">
    <property type="entry name" value="P-loop_NTPase"/>
</dbReference>
<dbReference type="STRING" id="1848.SAMN05443637_12144"/>
<evidence type="ECO:0000256" key="6">
    <source>
        <dbReference type="ARBA" id="ARBA00022801"/>
    </source>
</evidence>
<reference evidence="12 13" key="1">
    <citation type="submission" date="2016-11" db="EMBL/GenBank/DDBJ databases">
        <authorList>
            <person name="Jaros S."/>
            <person name="Januszkiewicz K."/>
            <person name="Wedrychowicz H."/>
        </authorList>
    </citation>
    <scope>NUCLEOTIDE SEQUENCE [LARGE SCALE GENOMIC DNA]</scope>
    <source>
        <strain evidence="12 13">DSM 43832</strain>
    </source>
</reference>
<dbReference type="Pfam" id="PF18019">
    <property type="entry name" value="Cas3_HD"/>
    <property type="match status" value="1"/>
</dbReference>
<dbReference type="Pfam" id="PF00270">
    <property type="entry name" value="DEAD"/>
    <property type="match status" value="1"/>
</dbReference>
<dbReference type="GO" id="GO:0004518">
    <property type="term" value="F:nuclease activity"/>
    <property type="evidence" value="ECO:0007669"/>
    <property type="project" value="UniProtKB-KW"/>
</dbReference>
<dbReference type="InterPro" id="IPR038257">
    <property type="entry name" value="CRISPR-assoc_Cas3_HD_sf"/>
</dbReference>
<dbReference type="Gene3D" id="3.40.50.300">
    <property type="entry name" value="P-loop containing nucleotide triphosphate hydrolases"/>
    <property type="match status" value="2"/>
</dbReference>
<evidence type="ECO:0000256" key="5">
    <source>
        <dbReference type="ARBA" id="ARBA00022741"/>
    </source>
</evidence>
<dbReference type="SUPFAM" id="SSF52540">
    <property type="entry name" value="P-loop containing nucleoside triphosphate hydrolases"/>
    <property type="match status" value="1"/>
</dbReference>
<evidence type="ECO:0000313" key="13">
    <source>
        <dbReference type="Proteomes" id="UP000184363"/>
    </source>
</evidence>
<evidence type="ECO:0000259" key="11">
    <source>
        <dbReference type="PROSITE" id="PS51643"/>
    </source>
</evidence>
<dbReference type="InterPro" id="IPR041372">
    <property type="entry name" value="Cas3_C"/>
</dbReference>
<evidence type="ECO:0000256" key="9">
    <source>
        <dbReference type="ARBA" id="ARBA00023118"/>
    </source>
</evidence>
<keyword evidence="9" id="KW-0051">Antiviral defense</keyword>
<keyword evidence="3" id="KW-0540">Nuclease</keyword>
<dbReference type="NCBIfam" id="TIGR01596">
    <property type="entry name" value="cas3_HD"/>
    <property type="match status" value="1"/>
</dbReference>
<dbReference type="InterPro" id="IPR011545">
    <property type="entry name" value="DEAD/DEAH_box_helicase_dom"/>
</dbReference>